<dbReference type="PANTHER" id="PTHR46060">
    <property type="entry name" value="MARINER MOS1 TRANSPOSASE-LIKE PROTEIN"/>
    <property type="match status" value="1"/>
</dbReference>
<comment type="caution">
    <text evidence="2">The sequence shown here is derived from an EMBL/GenBank/DDBJ whole genome shotgun (WGS) entry which is preliminary data.</text>
</comment>
<dbReference type="Gene3D" id="1.10.10.1450">
    <property type="match status" value="1"/>
</dbReference>
<feature type="domain" description="Mos1 transposase HTH" evidence="1">
    <location>
        <begin position="5"/>
        <end position="54"/>
    </location>
</feature>
<feature type="non-terminal residue" evidence="2">
    <location>
        <position position="204"/>
    </location>
</feature>
<dbReference type="GO" id="GO:0032259">
    <property type="term" value="P:methylation"/>
    <property type="evidence" value="ECO:0007669"/>
    <property type="project" value="UniProtKB-KW"/>
</dbReference>
<reference evidence="2 3" key="1">
    <citation type="submission" date="2020-02" db="EMBL/GenBank/DDBJ databases">
        <title>Relaxed selection underlies rapid genomic changes in the transitions from sociality to social parasitism in ants.</title>
        <authorList>
            <person name="Bi X."/>
        </authorList>
    </citation>
    <scope>NUCLEOTIDE SEQUENCE [LARGE SCALE GENOMIC DNA]</scope>
    <source>
        <strain evidence="2">BGI-DK2014b</strain>
        <tissue evidence="2">Whole body</tissue>
    </source>
</reference>
<dbReference type="Proteomes" id="UP000670152">
    <property type="component" value="Unassembled WGS sequence"/>
</dbReference>
<protein>
    <submittedName>
        <fullName evidence="2">SETMR methyltransferase</fullName>
    </submittedName>
</protein>
<evidence type="ECO:0000313" key="3">
    <source>
        <dbReference type="Proteomes" id="UP000670152"/>
    </source>
</evidence>
<feature type="non-terminal residue" evidence="2">
    <location>
        <position position="1"/>
    </location>
</feature>
<dbReference type="GO" id="GO:0000793">
    <property type="term" value="C:condensed chromosome"/>
    <property type="evidence" value="ECO:0007669"/>
    <property type="project" value="TreeGrafter"/>
</dbReference>
<evidence type="ECO:0000313" key="2">
    <source>
        <dbReference type="EMBL" id="KAG5341135.1"/>
    </source>
</evidence>
<dbReference type="Pfam" id="PF17906">
    <property type="entry name" value="HTH_48"/>
    <property type="match status" value="1"/>
</dbReference>
<dbReference type="GO" id="GO:0000729">
    <property type="term" value="P:DNA double-strand break processing"/>
    <property type="evidence" value="ECO:0007669"/>
    <property type="project" value="TreeGrafter"/>
</dbReference>
<keyword evidence="3" id="KW-1185">Reference proteome</keyword>
<dbReference type="InterPro" id="IPR052709">
    <property type="entry name" value="Transposase-MT_Hybrid"/>
</dbReference>
<evidence type="ECO:0000259" key="1">
    <source>
        <dbReference type="Pfam" id="PF17906"/>
    </source>
</evidence>
<sequence>MASDKQFIRHCIRYEFHQGKSAAKACESICFVLGVNVVSKSTCEFWFRRFKEDDFDVSDRERSGAPQKVTNNFYIRYMNDIVTQTFNINSRPKTLIEQKIKKQSNNKTKESEKEKNTCKDCNASYVGQTGKQLKTRIAEHRKNINKTVIIEHRLELNQEFDWENTKIIDSERHLGKRLISEMLNIRMQENSINLKSENSCTMHT</sequence>
<dbReference type="GO" id="GO:0003690">
    <property type="term" value="F:double-stranded DNA binding"/>
    <property type="evidence" value="ECO:0007669"/>
    <property type="project" value="TreeGrafter"/>
</dbReference>
<dbReference type="AlphaFoldDB" id="A0A836G3B7"/>
<dbReference type="GO" id="GO:0000014">
    <property type="term" value="F:single-stranded DNA endodeoxyribonuclease activity"/>
    <property type="evidence" value="ECO:0007669"/>
    <property type="project" value="TreeGrafter"/>
</dbReference>
<dbReference type="CDD" id="cd10442">
    <property type="entry name" value="GIY-YIG_PLEs"/>
    <property type="match status" value="1"/>
</dbReference>
<proteinExistence type="predicted"/>
<dbReference type="GO" id="GO:0005634">
    <property type="term" value="C:nucleus"/>
    <property type="evidence" value="ECO:0007669"/>
    <property type="project" value="TreeGrafter"/>
</dbReference>
<dbReference type="GO" id="GO:0031297">
    <property type="term" value="P:replication fork processing"/>
    <property type="evidence" value="ECO:0007669"/>
    <property type="project" value="TreeGrafter"/>
</dbReference>
<dbReference type="GO" id="GO:0035861">
    <property type="term" value="C:site of double-strand break"/>
    <property type="evidence" value="ECO:0007669"/>
    <property type="project" value="TreeGrafter"/>
</dbReference>
<gene>
    <name evidence="2" type="primary">Setmar_8</name>
    <name evidence="2" type="ORF">G6Z77_0015445</name>
</gene>
<dbReference type="InterPro" id="IPR041426">
    <property type="entry name" value="Mos1_HTH"/>
</dbReference>
<dbReference type="PANTHER" id="PTHR46060:SF2">
    <property type="entry name" value="HISTONE-LYSINE N-METHYLTRANSFERASE SETMAR"/>
    <property type="match status" value="1"/>
</dbReference>
<dbReference type="GO" id="GO:0015074">
    <property type="term" value="P:DNA integration"/>
    <property type="evidence" value="ECO:0007669"/>
    <property type="project" value="TreeGrafter"/>
</dbReference>
<dbReference type="GO" id="GO:0044774">
    <property type="term" value="P:mitotic DNA integrity checkpoint signaling"/>
    <property type="evidence" value="ECO:0007669"/>
    <property type="project" value="TreeGrafter"/>
</dbReference>
<keyword evidence="2" id="KW-0808">Transferase</keyword>
<organism evidence="2 3">
    <name type="scientific">Acromyrmex heyeri</name>
    <dbReference type="NCBI Taxonomy" id="230685"/>
    <lineage>
        <taxon>Eukaryota</taxon>
        <taxon>Metazoa</taxon>
        <taxon>Ecdysozoa</taxon>
        <taxon>Arthropoda</taxon>
        <taxon>Hexapoda</taxon>
        <taxon>Insecta</taxon>
        <taxon>Pterygota</taxon>
        <taxon>Neoptera</taxon>
        <taxon>Endopterygota</taxon>
        <taxon>Hymenoptera</taxon>
        <taxon>Apocrita</taxon>
        <taxon>Aculeata</taxon>
        <taxon>Formicoidea</taxon>
        <taxon>Formicidae</taxon>
        <taxon>Myrmicinae</taxon>
        <taxon>Acromyrmex</taxon>
    </lineage>
</organism>
<keyword evidence="2" id="KW-0489">Methyltransferase</keyword>
<dbReference type="EMBL" id="JAANIB010002245">
    <property type="protein sequence ID" value="KAG5341135.1"/>
    <property type="molecule type" value="Genomic_DNA"/>
</dbReference>
<dbReference type="GO" id="GO:0044547">
    <property type="term" value="F:DNA topoisomerase binding"/>
    <property type="evidence" value="ECO:0007669"/>
    <property type="project" value="TreeGrafter"/>
</dbReference>
<dbReference type="GO" id="GO:0003697">
    <property type="term" value="F:single-stranded DNA binding"/>
    <property type="evidence" value="ECO:0007669"/>
    <property type="project" value="TreeGrafter"/>
</dbReference>
<name>A0A836G3B7_9HYME</name>
<dbReference type="GO" id="GO:0006303">
    <property type="term" value="P:double-strand break repair via nonhomologous end joining"/>
    <property type="evidence" value="ECO:0007669"/>
    <property type="project" value="TreeGrafter"/>
</dbReference>
<dbReference type="OrthoDB" id="616263at2759"/>
<accession>A0A836G3B7</accession>
<dbReference type="GO" id="GO:0042800">
    <property type="term" value="F:histone H3K4 methyltransferase activity"/>
    <property type="evidence" value="ECO:0007669"/>
    <property type="project" value="TreeGrafter"/>
</dbReference>
<dbReference type="GO" id="GO:0046975">
    <property type="term" value="F:histone H3K36 methyltransferase activity"/>
    <property type="evidence" value="ECO:0007669"/>
    <property type="project" value="TreeGrafter"/>
</dbReference>